<feature type="region of interest" description="Disordered" evidence="1">
    <location>
        <begin position="2165"/>
        <end position="2186"/>
    </location>
</feature>
<reference evidence="2" key="1">
    <citation type="journal article" date="2015" name="PLoS ONE">
        <title>Comprehensive Evaluation of Toxoplasma gondii VEG and Neospora caninum LIV Genomes with Tachyzoite Stage Transcriptome and Proteome Defines Novel Transcript Features.</title>
        <authorList>
            <person name="Ramaprasad A."/>
            <person name="Mourier T."/>
            <person name="Naeem R."/>
            <person name="Malas T.B."/>
            <person name="Moussa E."/>
            <person name="Panigrahi A."/>
            <person name="Vermont S.J."/>
            <person name="Otto T.D."/>
            <person name="Wastling J."/>
            <person name="Pain A."/>
        </authorList>
    </citation>
    <scope>NUCLEOTIDE SEQUENCE</scope>
    <source>
        <strain evidence="2">VEG</strain>
    </source>
</reference>
<feature type="compositionally biased region" description="Low complexity" evidence="1">
    <location>
        <begin position="453"/>
        <end position="482"/>
    </location>
</feature>
<feature type="region of interest" description="Disordered" evidence="1">
    <location>
        <begin position="2317"/>
        <end position="2341"/>
    </location>
</feature>
<feature type="region of interest" description="Disordered" evidence="1">
    <location>
        <begin position="1893"/>
        <end position="1923"/>
    </location>
</feature>
<feature type="compositionally biased region" description="Basic and acidic residues" evidence="1">
    <location>
        <begin position="215"/>
        <end position="227"/>
    </location>
</feature>
<feature type="region of interest" description="Disordered" evidence="1">
    <location>
        <begin position="1337"/>
        <end position="1377"/>
    </location>
</feature>
<feature type="compositionally biased region" description="Basic and acidic residues" evidence="1">
    <location>
        <begin position="2404"/>
        <end position="2413"/>
    </location>
</feature>
<feature type="compositionally biased region" description="Basic and acidic residues" evidence="1">
    <location>
        <begin position="2420"/>
        <end position="2447"/>
    </location>
</feature>
<feature type="compositionally biased region" description="Basic and acidic residues" evidence="1">
    <location>
        <begin position="735"/>
        <end position="764"/>
    </location>
</feature>
<feature type="compositionally biased region" description="Basic and acidic residues" evidence="1">
    <location>
        <begin position="1044"/>
        <end position="1072"/>
    </location>
</feature>
<feature type="region of interest" description="Disordered" evidence="1">
    <location>
        <begin position="672"/>
        <end position="694"/>
    </location>
</feature>
<feature type="compositionally biased region" description="Basic and acidic residues" evidence="1">
    <location>
        <begin position="246"/>
        <end position="256"/>
    </location>
</feature>
<feature type="region of interest" description="Disordered" evidence="1">
    <location>
        <begin position="1194"/>
        <end position="1231"/>
    </location>
</feature>
<feature type="region of interest" description="Disordered" evidence="1">
    <location>
        <begin position="1801"/>
        <end position="1832"/>
    </location>
</feature>
<feature type="compositionally biased region" description="Basic and acidic residues" evidence="1">
    <location>
        <begin position="85"/>
        <end position="117"/>
    </location>
</feature>
<feature type="region of interest" description="Disordered" evidence="1">
    <location>
        <begin position="953"/>
        <end position="1145"/>
    </location>
</feature>
<feature type="compositionally biased region" description="Basic and acidic residues" evidence="1">
    <location>
        <begin position="1484"/>
        <end position="1516"/>
    </location>
</feature>
<feature type="compositionally biased region" description="Basic and acidic residues" evidence="1">
    <location>
        <begin position="543"/>
        <end position="559"/>
    </location>
</feature>
<protein>
    <submittedName>
        <fullName evidence="2">Uncharacterized protein</fullName>
    </submittedName>
</protein>
<feature type="compositionally biased region" description="Basic and acidic residues" evidence="1">
    <location>
        <begin position="675"/>
        <end position="694"/>
    </location>
</feature>
<feature type="compositionally biased region" description="Basic residues" evidence="1">
    <location>
        <begin position="1202"/>
        <end position="1211"/>
    </location>
</feature>
<feature type="region of interest" description="Disordered" evidence="1">
    <location>
        <begin position="453"/>
        <end position="559"/>
    </location>
</feature>
<feature type="compositionally biased region" description="Basic and acidic residues" evidence="1">
    <location>
        <begin position="1268"/>
        <end position="1302"/>
    </location>
</feature>
<sequence length="2506" mass="267264">MLDWREVTFPFRRGTKKGISRVVFAPRCHRDAHAVRASGVLRTPPSAASRENGDRREDEEAGDRGREEGRSPHEYLCLLVAGEQARRSDGEPSQDAQEKGEDAELADTRNRREKSGEESPAVELFDIKHGVTLKWRVTAPVLPSGPSCAAFSPDASLLAVGCLCGSLLLFLSSSGECCFSRRLSPPACSRAAPPVSLGVGVAAETVACRALPEAETSRRGRDADAQRSRRHLVRQATTQGDSSSVDARRRGGKEEPGGEEEPRENSFGNSRVGRALHTAPLVSLHWVDTSSWTRGEGSEELRETLETAVTCHTPEPLAFLDFTSTSASPSSSSPFNSSCSASAPGPSFVKTVLKPPTLRFPGELLSLFSLDAAGVGYLCLEGRVPLFRVSFLSAFHRLAEASPSLSAALASPSLRTARPSLVTAVRAAETAAETAAEGLSPDHRQEVPLHAASVSSSLAAPQASSDSQASSLKPASSSPLAQQPTSERAALSSPACAERREESPSSASLFVAHSPSVLSLEAGTGPHPRARRASPRLRQTRKTPNEGEREAGTDAGRDAGRAIATREERGEGDWSGEVRSCEVKMETSAVSQRSETKSRLGVKRQFQALSRNGRTRDRSGRLRPQSNGGEVGAFPGDENLLPGECEGGGWDPTAESDTDGCYTAKEGSAALWQSRQRETEGKTEARGSATEERMQEEQIHCVLVENGEQENCMRGLSRLPLNEKTVKNEKAAAEKIAERGWRRQSSEDETKSELETPRRWRGSEEEMDWEAGAAETSESAREKPAATKTTFSREPNGLAQEVGRLWGVQTAAVSPNLSSLALVLWTTPLFSAIVSPVCEAQPSVEVCRSSTASPSSSQTPGVSVASRSVALSSDEAPTTGQAPSAPLRLKRPASAPGCLSQVSPRPPFTPFVPSSSSSYWLSSSPLSSVAAASPGLLSLAQADLAHSVSLLGSADAQEKTGRRRPASRPEPLQDPPGREEGRISSKGSRQKRLSGMSSAASPSRAVPRRFPAPVGSPAPTSHSPQGLRDRTRCMDSEATCEVDPGERDDCSRDSAERPRSPPEEKTEEERGPSENSYADSNLAVGVAIGRSETISGAPWRFRDREPSNRRSSQNSLFASSSSSGTLSPSFSSTFSSSSSSSLPYSSFSFSPCFSSFSSSSSSSATSATVQVSPSSKRPVSEAFAEEAAVEAQMDARCLSRSPRQRRLKKLRRLDNSPSASPASSLASPASCLNSASLNSPSSSVALSAFSSLCASEVCGFGGVRGGARRETETHEQRPPERQGDNCVLRERDGAANRQRAEGSEEEGRDGEAGREEGERRVCRGYFVSLQALRGLASAQRDAGNSREDEREGEKAGTEDGGEVDQGGGVYRHPRGSARSCRIGDKANDRGIAAFFDLTQLSVQGRLATQSLHLLAAAQGDLLFAVDVLERLASLWVYFSTPFTLLLRCMHTGTRAGSVAQAGEALSGETSWRQRKSRFSGQKEGQSRREQKATVEDSETRTEKDRMGETKAEEKTSRVWNVADGDEEGAAASDAEGAEGSRRGEETTGESGEAAERNLNSAASPEGSLDEQDRVLRRHIAFSIALGCPTASVVNALVRLCAEVERDVRVERQANRNERTQDLTARQTRTAGEQLSEASPDEGSSLSSLRMTVVTLLLPAVETTLLPAVRRALHLTRGALLYVSRSQFFEAPSSSSPSVSSAASYPYSSFAPSSPLASSPCDGDKTSAGLYSTKSSGAARRRSRRERPPAFSLFLSKAVARLEALEKMTCSLRACLLEGVTRQVALTRWIAALLPRLILPNSSSSSSVSFSPSSSSSSSSPPLASSSPFSSSSSCLLDLRMFSNGDKRQGDVADAQDTTSERSCGDRQVEDFSSCSASLRRPPGVESFSASQAFLEGGESVSEEENANDDEATEEEEEEDHLQLPRWDVCALAGDRRRGRVAAEKAGVAFEGNRFPREEGEQTRRKASTKENTGAFDLNRHLTKNEKEEMKHAAECLQSLEGPSAALHLDKIHRLLGCIHNVSSPECALLSVACAALGDMAAAWDNGQHDVELAPLSGASAFSPLSSSASSSASPLSFRLSSSFSSKASSSCSSLLSLSFLAILPHASRQSRVSLLHLPASTAGVSEETGNRRESKGDTFALSWISSSPSPDAVQILPRSEEEISQSSCSPSLSPSPPSSPSASFSRAAALRVSEDTGVGLYTGSPRCWLHHCVVRPYLDSSASVFSPSSSLLERPRTLAFLLAVPASLLSSAEKSPVSPTFAALSSRVASPAAHAVDVLPSWRRKTRPAFFSPACVPEGGADARVSAASCVSEGRTDAAQSGGKRWGNGGRTGEQKPGNGDKNEFLCAQACDVLPLSAKEICIVGEVRGEPAVLLVRLDAPEAVEGGAALETIARGTLARLEERTGRAGEVRARQKGGRTRRDGEGKRTEGTARQGERREREERRGEPEAVGFFRLLRGFKAPLEEGEEDKHDGSVDLQLAASFDTRKAAVSSLRHGRFCFLLLKN</sequence>
<feature type="compositionally biased region" description="Low complexity" evidence="1">
    <location>
        <begin position="849"/>
        <end position="873"/>
    </location>
</feature>
<feature type="region of interest" description="Disordered" evidence="1">
    <location>
        <begin position="35"/>
        <end position="71"/>
    </location>
</feature>
<feature type="region of interest" description="Disordered" evidence="1">
    <location>
        <begin position="1612"/>
        <end position="1644"/>
    </location>
</feature>
<proteinExistence type="predicted"/>
<feature type="region of interest" description="Disordered" evidence="1">
    <location>
        <begin position="1157"/>
        <end position="1178"/>
    </location>
</feature>
<feature type="compositionally biased region" description="Acidic residues" evidence="1">
    <location>
        <begin position="1900"/>
        <end position="1919"/>
    </location>
</feature>
<feature type="region of interest" description="Disordered" evidence="1">
    <location>
        <begin position="735"/>
        <end position="796"/>
    </location>
</feature>
<evidence type="ECO:0000256" key="1">
    <source>
        <dbReference type="SAM" id="MobiDB-lite"/>
    </source>
</evidence>
<feature type="compositionally biased region" description="Basic and acidic residues" evidence="1">
    <location>
        <begin position="1343"/>
        <end position="1357"/>
    </location>
</feature>
<feature type="region of interest" description="Disordered" evidence="1">
    <location>
        <begin position="1268"/>
        <end position="1316"/>
    </location>
</feature>
<dbReference type="EMBL" id="LN714498">
    <property type="protein sequence ID" value="CEL75023.1"/>
    <property type="molecule type" value="Genomic_DNA"/>
</dbReference>
<feature type="compositionally biased region" description="Polar residues" evidence="1">
    <location>
        <begin position="1621"/>
        <end position="1644"/>
    </location>
</feature>
<feature type="region of interest" description="Disordered" evidence="1">
    <location>
        <begin position="849"/>
        <end position="906"/>
    </location>
</feature>
<feature type="region of interest" description="Disordered" evidence="1">
    <location>
        <begin position="2404"/>
        <end position="2447"/>
    </location>
</feature>
<gene>
    <name evidence="2" type="ORF">BN1205_021790</name>
</gene>
<feature type="compositionally biased region" description="Basic residues" evidence="1">
    <location>
        <begin position="528"/>
        <end position="541"/>
    </location>
</feature>
<feature type="compositionally biased region" description="Low complexity" evidence="1">
    <location>
        <begin position="1216"/>
        <end position="1231"/>
    </location>
</feature>
<feature type="compositionally biased region" description="Basic and acidic residues" evidence="1">
    <location>
        <begin position="51"/>
        <end position="71"/>
    </location>
</feature>
<accession>A0A0F7V2L2</accession>
<feature type="compositionally biased region" description="Low complexity" evidence="1">
    <location>
        <begin position="1111"/>
        <end position="1145"/>
    </location>
</feature>
<organism evidence="2">
    <name type="scientific">Toxoplasma gondii (strain ATCC 50861 / VEG)</name>
    <dbReference type="NCBI Taxonomy" id="432359"/>
    <lineage>
        <taxon>Eukaryota</taxon>
        <taxon>Sar</taxon>
        <taxon>Alveolata</taxon>
        <taxon>Apicomplexa</taxon>
        <taxon>Conoidasida</taxon>
        <taxon>Coccidia</taxon>
        <taxon>Eucoccidiorida</taxon>
        <taxon>Eimeriorina</taxon>
        <taxon>Sarcocystidae</taxon>
        <taxon>Toxoplasma</taxon>
    </lineage>
</organism>
<feature type="region of interest" description="Disordered" evidence="1">
    <location>
        <begin position="585"/>
        <end position="659"/>
    </location>
</feature>
<name>A0A0F7V2L2_TOXGV</name>
<feature type="compositionally biased region" description="Low complexity" evidence="1">
    <location>
        <begin position="997"/>
        <end position="1013"/>
    </location>
</feature>
<feature type="compositionally biased region" description="Polar residues" evidence="1">
    <location>
        <begin position="235"/>
        <end position="245"/>
    </location>
</feature>
<evidence type="ECO:0000313" key="2">
    <source>
        <dbReference type="EMBL" id="CEL75023.1"/>
    </source>
</evidence>
<feature type="region of interest" description="Disordered" evidence="1">
    <location>
        <begin position="1461"/>
        <end position="1569"/>
    </location>
</feature>
<feature type="region of interest" description="Disordered" evidence="1">
    <location>
        <begin position="1846"/>
        <end position="1866"/>
    </location>
</feature>
<feature type="region of interest" description="Disordered" evidence="1">
    <location>
        <begin position="85"/>
        <end position="120"/>
    </location>
</feature>
<feature type="region of interest" description="Disordered" evidence="1">
    <location>
        <begin position="212"/>
        <end position="271"/>
    </location>
</feature>